<reference evidence="6" key="1">
    <citation type="submission" date="2020-11" db="EMBL/GenBank/DDBJ databases">
        <authorList>
            <person name="Whiteford S."/>
        </authorList>
    </citation>
    <scope>NUCLEOTIDE SEQUENCE</scope>
</reference>
<dbReference type="PROSITE" id="PS50102">
    <property type="entry name" value="RRM"/>
    <property type="match status" value="1"/>
</dbReference>
<evidence type="ECO:0000256" key="3">
    <source>
        <dbReference type="SAM" id="MobiDB-lite"/>
    </source>
</evidence>
<evidence type="ECO:0000313" key="6">
    <source>
        <dbReference type="EMBL" id="CAG9133710.1"/>
    </source>
</evidence>
<evidence type="ECO:0000313" key="7">
    <source>
        <dbReference type="Proteomes" id="UP000653454"/>
    </source>
</evidence>
<dbReference type="InterPro" id="IPR035979">
    <property type="entry name" value="RBD_domain_sf"/>
</dbReference>
<dbReference type="GO" id="GO:0003723">
    <property type="term" value="F:RNA binding"/>
    <property type="evidence" value="ECO:0007669"/>
    <property type="project" value="UniProtKB-UniRule"/>
</dbReference>
<comment type="caution">
    <text evidence="6">The sequence shown here is derived from an EMBL/GenBank/DDBJ whole genome shotgun (WGS) entry which is preliminary data.</text>
</comment>
<keyword evidence="7" id="KW-1185">Reference proteome</keyword>
<dbReference type="SUPFAM" id="SSF54928">
    <property type="entry name" value="RNA-binding domain, RBD"/>
    <property type="match status" value="1"/>
</dbReference>
<gene>
    <name evidence="6" type="ORF">PLXY2_LOCUS11968</name>
</gene>
<dbReference type="SUPFAM" id="SSF56672">
    <property type="entry name" value="DNA/RNA polymerases"/>
    <property type="match status" value="1"/>
</dbReference>
<evidence type="ECO:0000256" key="2">
    <source>
        <dbReference type="PROSITE-ProRule" id="PRU00176"/>
    </source>
</evidence>
<sequence>MVHDKQGEITLSSVYCPPKKRWTTETDDTDFHEYFKTLGNRFIAGGDWNAKNILWGSRLTTTRGRRLKHCLTNNRLQTITTGRPTYWPTDVNRLPDLLDFFIYKGVQSYFLDIDDCHDTTSDHSPVILTMSTTIISRPRNPYLYNNRTDWDYFQQYLNKNLDLKIPLKTDDDIENATILLTKCIQNAARASTPNDPKPMKTINNLPIHVKQKVLEKRRLRRVWHCSRHPDDKRAFNKAAAELKKVLIDAENETLNLYLQNLTPTDPAKKEYSLWKAVKSRDKPQQAQHPLKTQDGTWAKTDEEKAEAYGQFLRDVFTPNDLGTDSVDNEVHEYLLSDLQLSLPLRCCTPAETRRVIHDLEMKKAPGFDLITAEILRNLPKKAIMYMTALINAVLRTGYYPNIWKVSQIVMVLKPGKPPHLTSSYRPISLLPVLSKLLEKVISTRLNECISENSSIPEHQFGFRRNHATIEQVHRVCEHIRNALENKKYCSGVFLDVQQAFDKVWHSGLLYKMKRILPHNLYSILKSYLEDRIFYVKLNDAYSCFYDIKAGVPQGSILGPSLYLLYTADVPESESVMTATFADDTAVLTSNEDRVEASKTLQTHLDKVHTWMNEWRIKASALKSSHITFTLRKQDCPAVNLGGELLPHCNVVKYLGFHLDRKQTWKTHIQQKRDQLNYKYKSLEWLLGRKSRLSVENKTLIYKCVLKPVWTYGIELWGTAKTSNTEILQSVAETHPEDKTVFSTTVNFSTEEAATLALQETDTFLHDSVIRVKRPLPPTKTTLVARSYGALTEPALTQLFQGAGRIRGMRFLIKGKKAMSTAFIEFEGPRAVERAIEIAKEAKIGGKNMHVSRFEQRQSNKPDAGAKETDKKEPMST</sequence>
<dbReference type="PANTHER" id="PTHR36688:SF2">
    <property type="entry name" value="ENDONUCLEASE_EXONUCLEASE_PHOSPHATASE DOMAIN-CONTAINING PROTEIN"/>
    <property type="match status" value="1"/>
</dbReference>
<dbReference type="InterPro" id="IPR052560">
    <property type="entry name" value="RdDP_mobile_element"/>
</dbReference>
<evidence type="ECO:0000259" key="5">
    <source>
        <dbReference type="PROSITE" id="PS50878"/>
    </source>
</evidence>
<feature type="domain" description="RRM" evidence="4">
    <location>
        <begin position="780"/>
        <end position="855"/>
    </location>
</feature>
<dbReference type="PANTHER" id="PTHR36688">
    <property type="entry name" value="ENDO/EXONUCLEASE/PHOSPHATASE DOMAIN-CONTAINING PROTEIN"/>
    <property type="match status" value="1"/>
</dbReference>
<dbReference type="PROSITE" id="PS50878">
    <property type="entry name" value="RT_POL"/>
    <property type="match status" value="1"/>
</dbReference>
<dbReference type="SUPFAM" id="SSF56219">
    <property type="entry name" value="DNase I-like"/>
    <property type="match status" value="1"/>
</dbReference>
<dbReference type="EMBL" id="CAJHNJ030000066">
    <property type="protein sequence ID" value="CAG9133710.1"/>
    <property type="molecule type" value="Genomic_DNA"/>
</dbReference>
<dbReference type="Pfam" id="PF00078">
    <property type="entry name" value="RVT_1"/>
    <property type="match status" value="1"/>
</dbReference>
<dbReference type="InterPro" id="IPR012677">
    <property type="entry name" value="Nucleotide-bd_a/b_plait_sf"/>
</dbReference>
<dbReference type="Gene3D" id="3.30.70.330">
    <property type="match status" value="1"/>
</dbReference>
<feature type="domain" description="Reverse transcriptase" evidence="5">
    <location>
        <begin position="392"/>
        <end position="658"/>
    </location>
</feature>
<dbReference type="InterPro" id="IPR000477">
    <property type="entry name" value="RT_dom"/>
</dbReference>
<feature type="compositionally biased region" description="Basic and acidic residues" evidence="3">
    <location>
        <begin position="851"/>
        <end position="876"/>
    </location>
</feature>
<dbReference type="Gene3D" id="3.60.10.10">
    <property type="entry name" value="Endonuclease/exonuclease/phosphatase"/>
    <property type="match status" value="1"/>
</dbReference>
<organism evidence="6 7">
    <name type="scientific">Plutella xylostella</name>
    <name type="common">Diamondback moth</name>
    <name type="synonym">Plutella maculipennis</name>
    <dbReference type="NCBI Taxonomy" id="51655"/>
    <lineage>
        <taxon>Eukaryota</taxon>
        <taxon>Metazoa</taxon>
        <taxon>Ecdysozoa</taxon>
        <taxon>Arthropoda</taxon>
        <taxon>Hexapoda</taxon>
        <taxon>Insecta</taxon>
        <taxon>Pterygota</taxon>
        <taxon>Neoptera</taxon>
        <taxon>Endopterygota</taxon>
        <taxon>Lepidoptera</taxon>
        <taxon>Glossata</taxon>
        <taxon>Ditrysia</taxon>
        <taxon>Yponomeutoidea</taxon>
        <taxon>Plutellidae</taxon>
        <taxon>Plutella</taxon>
    </lineage>
</organism>
<dbReference type="CDD" id="cd01650">
    <property type="entry name" value="RT_nLTR_like"/>
    <property type="match status" value="1"/>
</dbReference>
<dbReference type="GO" id="GO:0003824">
    <property type="term" value="F:catalytic activity"/>
    <property type="evidence" value="ECO:0007669"/>
    <property type="project" value="InterPro"/>
</dbReference>
<evidence type="ECO:0000259" key="4">
    <source>
        <dbReference type="PROSITE" id="PS50102"/>
    </source>
</evidence>
<accession>A0A8S4G042</accession>
<dbReference type="AlphaFoldDB" id="A0A8S4G042"/>
<proteinExistence type="predicted"/>
<dbReference type="Pfam" id="PF14529">
    <property type="entry name" value="Exo_endo_phos_2"/>
    <property type="match status" value="1"/>
</dbReference>
<dbReference type="InterPro" id="IPR000504">
    <property type="entry name" value="RRM_dom"/>
</dbReference>
<dbReference type="CDD" id="cd00590">
    <property type="entry name" value="RRM_SF"/>
    <property type="match status" value="1"/>
</dbReference>
<protein>
    <submittedName>
        <fullName evidence="6">(diamondback moth) hypothetical protein</fullName>
    </submittedName>
</protein>
<dbReference type="InterPro" id="IPR005135">
    <property type="entry name" value="Endo/exonuclease/phosphatase"/>
</dbReference>
<name>A0A8S4G042_PLUXY</name>
<dbReference type="InterPro" id="IPR036691">
    <property type="entry name" value="Endo/exonu/phosph_ase_sf"/>
</dbReference>
<dbReference type="Pfam" id="PF00076">
    <property type="entry name" value="RRM_1"/>
    <property type="match status" value="1"/>
</dbReference>
<feature type="region of interest" description="Disordered" evidence="3">
    <location>
        <begin position="847"/>
        <end position="876"/>
    </location>
</feature>
<dbReference type="InterPro" id="IPR043502">
    <property type="entry name" value="DNA/RNA_pol_sf"/>
</dbReference>
<dbReference type="Proteomes" id="UP000653454">
    <property type="component" value="Unassembled WGS sequence"/>
</dbReference>
<evidence type="ECO:0000256" key="1">
    <source>
        <dbReference type="ARBA" id="ARBA00022884"/>
    </source>
</evidence>
<keyword evidence="1 2" id="KW-0694">RNA-binding</keyword>
<dbReference type="GO" id="GO:0071897">
    <property type="term" value="P:DNA biosynthetic process"/>
    <property type="evidence" value="ECO:0007669"/>
    <property type="project" value="UniProtKB-ARBA"/>
</dbReference>